<gene>
    <name evidence="1" type="ORF">V6N11_057177</name>
</gene>
<dbReference type="SUPFAM" id="SSF52058">
    <property type="entry name" value="L domain-like"/>
    <property type="match status" value="1"/>
</dbReference>
<organism evidence="1 2">
    <name type="scientific">Hibiscus sabdariffa</name>
    <name type="common">roselle</name>
    <dbReference type="NCBI Taxonomy" id="183260"/>
    <lineage>
        <taxon>Eukaryota</taxon>
        <taxon>Viridiplantae</taxon>
        <taxon>Streptophyta</taxon>
        <taxon>Embryophyta</taxon>
        <taxon>Tracheophyta</taxon>
        <taxon>Spermatophyta</taxon>
        <taxon>Magnoliopsida</taxon>
        <taxon>eudicotyledons</taxon>
        <taxon>Gunneridae</taxon>
        <taxon>Pentapetalae</taxon>
        <taxon>rosids</taxon>
        <taxon>malvids</taxon>
        <taxon>Malvales</taxon>
        <taxon>Malvaceae</taxon>
        <taxon>Malvoideae</taxon>
        <taxon>Hibiscus</taxon>
    </lineage>
</organism>
<dbReference type="Gene3D" id="3.80.10.10">
    <property type="entry name" value="Ribonuclease Inhibitor"/>
    <property type="match status" value="2"/>
</dbReference>
<comment type="caution">
    <text evidence="1">The sequence shown here is derived from an EMBL/GenBank/DDBJ whole genome shotgun (WGS) entry which is preliminary data.</text>
</comment>
<proteinExistence type="predicted"/>
<evidence type="ECO:0000313" key="1">
    <source>
        <dbReference type="EMBL" id="KAK8478552.1"/>
    </source>
</evidence>
<name>A0ABR1ZDU7_9ROSI</name>
<sequence>MGKDIVCRESRRPGKRTRLWNPNDVYQVLKYDKGTELIEGLQLDISQIDKLQLSPSVFEKMYNLKYINFYIPSHLLDGGEQKLLAKGVDIVSLSNELRYLSWVYYPFKSLSPSFNGKNLVVLKLNYGSMEQLWNEDDHQDLVNLMEIDVSFCKNLRKIPNLSGAINLKTLDCSGCNRLVKLQCLDHLESLENLQLSGCRKLSKIPTLLGAINLKTLDCSRCERLVELPCLSHSTSLNDLDLEDCYKLRKFPELPNNFSSLDLSDTEIEEVPDSIERLVGLKSLNLSGSKVKNISRNISKLESLQKLEVASCEDLKSLPELPPYLWFLEAENCTSLEKVWFTKHNLCRSSSYHDDEDKRVLLSFSNCFGLDEDSVKNIESNAMFQIQSLSQRLVSDLVCCFPGNEISANEFEHQSVNSSINLKIAPNESSQSRSLTFAICLVLDFSDHADSYDLTVNCNYQLTEASGKEFRSECVFSDIGTVYHDDHVFILSSSEDLIVSDNDYEKALFDFSIKHCLGENEVKDIKLKKCGVRVFYMDGESYAESDIESGEKSDMDEMSNDDTQKKVHDDSATKLRPAGCKRRNEDGSDSCKESRLRRNRGLEHAIAGTNIYVVRPNDVAESLEALPEFLKTPEANILVSGIGIVPVYEKDETKEKKSMPPYWLLMSR</sequence>
<accession>A0ABR1ZDU7</accession>
<dbReference type="PANTHER" id="PTHR11017:SF479">
    <property type="entry name" value="DISEASE RESISTANCE PROTEIN (TIR-NBS-LRR CLASS) FAMILY"/>
    <property type="match status" value="1"/>
</dbReference>
<dbReference type="InterPro" id="IPR044974">
    <property type="entry name" value="Disease_R_plants"/>
</dbReference>
<dbReference type="PANTHER" id="PTHR11017">
    <property type="entry name" value="LEUCINE-RICH REPEAT-CONTAINING PROTEIN"/>
    <property type="match status" value="1"/>
</dbReference>
<dbReference type="InterPro" id="IPR045344">
    <property type="entry name" value="C-JID"/>
</dbReference>
<reference evidence="1 2" key="1">
    <citation type="journal article" date="2024" name="G3 (Bethesda)">
        <title>Genome assembly of Hibiscus sabdariffa L. provides insights into metabolisms of medicinal natural products.</title>
        <authorList>
            <person name="Kim T."/>
        </authorList>
    </citation>
    <scope>NUCLEOTIDE SEQUENCE [LARGE SCALE GENOMIC DNA]</scope>
    <source>
        <strain evidence="1">TK-2024</strain>
        <tissue evidence="1">Old leaves</tissue>
    </source>
</reference>
<protein>
    <submittedName>
        <fullName evidence="1">Uncharacterized protein</fullName>
    </submittedName>
</protein>
<dbReference type="Proteomes" id="UP001396334">
    <property type="component" value="Unassembled WGS sequence"/>
</dbReference>
<keyword evidence="2" id="KW-1185">Reference proteome</keyword>
<dbReference type="InterPro" id="IPR032675">
    <property type="entry name" value="LRR_dom_sf"/>
</dbReference>
<evidence type="ECO:0000313" key="2">
    <source>
        <dbReference type="Proteomes" id="UP001396334"/>
    </source>
</evidence>
<dbReference type="Pfam" id="PF20160">
    <property type="entry name" value="C-JID"/>
    <property type="match status" value="1"/>
</dbReference>
<dbReference type="EMBL" id="JBBPBN010001350">
    <property type="protein sequence ID" value="KAK8478552.1"/>
    <property type="molecule type" value="Genomic_DNA"/>
</dbReference>